<dbReference type="EMBL" id="RCSS01000193">
    <property type="protein sequence ID" value="RVD92542.1"/>
    <property type="molecule type" value="Genomic_DNA"/>
</dbReference>
<sequence>MLRDKLKQLLLKHLIERPSQDEIIRELAQHRIPIKLYNSIILFTLKKIGKPIQSKKPRYLSLKNVNDEEIEKGNESKISDDSVSFGSLFISKDIYASKENVFSEEEIKNKINHFKNNFKIEEVEEGLVDELIKGCKEYMVKRIKKEKGEDE</sequence>
<dbReference type="Proteomes" id="UP000282876">
    <property type="component" value="Unassembled WGS sequence"/>
</dbReference>
<reference evidence="1 2" key="1">
    <citation type="submission" date="2018-10" db="EMBL/GenBank/DDBJ databases">
        <title>Draft genome sequence of the microsporidian Tubulinosema ratisbonensis.</title>
        <authorList>
            <person name="Polonais V."/>
            <person name="Peyretaillade E."/>
            <person name="Niehus S."/>
            <person name="Wawrzyniak I."/>
            <person name="Franchet A."/>
            <person name="Gaspin C."/>
            <person name="Reichstadt M."/>
            <person name="Belser C."/>
            <person name="Labadie K."/>
            <person name="Delbac F."/>
            <person name="Ferrandon D."/>
        </authorList>
    </citation>
    <scope>NUCLEOTIDE SEQUENCE [LARGE SCALE GENOMIC DNA]</scope>
    <source>
        <strain evidence="1 2">Franzen</strain>
    </source>
</reference>
<keyword evidence="2" id="KW-1185">Reference proteome</keyword>
<dbReference type="VEuPathDB" id="MicrosporidiaDB:TUBRATIS_009480"/>
<name>A0A437AMY6_9MICR</name>
<protein>
    <submittedName>
        <fullName evidence="1">Uncharacterized protein</fullName>
    </submittedName>
</protein>
<comment type="caution">
    <text evidence="1">The sequence shown here is derived from an EMBL/GenBank/DDBJ whole genome shotgun (WGS) entry which is preliminary data.</text>
</comment>
<dbReference type="OrthoDB" id="2189581at2759"/>
<evidence type="ECO:0000313" key="1">
    <source>
        <dbReference type="EMBL" id="RVD92542.1"/>
    </source>
</evidence>
<organism evidence="1 2">
    <name type="scientific">Tubulinosema ratisbonensis</name>
    <dbReference type="NCBI Taxonomy" id="291195"/>
    <lineage>
        <taxon>Eukaryota</taxon>
        <taxon>Fungi</taxon>
        <taxon>Fungi incertae sedis</taxon>
        <taxon>Microsporidia</taxon>
        <taxon>Tubulinosematoidea</taxon>
        <taxon>Tubulinosematidae</taxon>
        <taxon>Tubulinosema</taxon>
    </lineage>
</organism>
<dbReference type="AlphaFoldDB" id="A0A437AMY6"/>
<accession>A0A437AMY6</accession>
<evidence type="ECO:0000313" key="2">
    <source>
        <dbReference type="Proteomes" id="UP000282876"/>
    </source>
</evidence>
<proteinExistence type="predicted"/>
<gene>
    <name evidence="1" type="ORF">TUBRATIS_009480</name>
</gene>